<dbReference type="PANTHER" id="PTHR30069">
    <property type="entry name" value="TONB-DEPENDENT OUTER MEMBRANE RECEPTOR"/>
    <property type="match status" value="1"/>
</dbReference>
<gene>
    <name evidence="13" type="ORF">NCTC10296_00101</name>
</gene>
<keyword evidence="3 9" id="KW-0813">Transport</keyword>
<comment type="subcellular location">
    <subcellularLocation>
        <location evidence="1 9">Cell outer membrane</location>
        <topology evidence="1 9">Multi-pass membrane protein</topology>
    </subcellularLocation>
</comment>
<evidence type="ECO:0000313" key="13">
    <source>
        <dbReference type="EMBL" id="VEE98966.1"/>
    </source>
</evidence>
<dbReference type="PROSITE" id="PS01156">
    <property type="entry name" value="TONB_DEPENDENT_REC_2"/>
    <property type="match status" value="1"/>
</dbReference>
<evidence type="ECO:0000256" key="10">
    <source>
        <dbReference type="PROSITE-ProRule" id="PRU10144"/>
    </source>
</evidence>
<keyword evidence="13" id="KW-0675">Receptor</keyword>
<evidence type="ECO:0000256" key="9">
    <source>
        <dbReference type="PROSITE-ProRule" id="PRU01360"/>
    </source>
</evidence>
<dbReference type="STRING" id="493.BWD07_07645"/>
<dbReference type="Proteomes" id="UP000279284">
    <property type="component" value="Chromosome"/>
</dbReference>
<keyword evidence="4 9" id="KW-1134">Transmembrane beta strand</keyword>
<comment type="similarity">
    <text evidence="2 9">Belongs to the TonB-dependent receptor family.</text>
</comment>
<feature type="domain" description="TonB-dependent receptor-like beta-barrel" evidence="12">
    <location>
        <begin position="3"/>
        <end position="249"/>
    </location>
</feature>
<evidence type="ECO:0000256" key="2">
    <source>
        <dbReference type="ARBA" id="ARBA00009810"/>
    </source>
</evidence>
<evidence type="ECO:0000256" key="6">
    <source>
        <dbReference type="ARBA" id="ARBA00023077"/>
    </source>
</evidence>
<evidence type="ECO:0000259" key="12">
    <source>
        <dbReference type="Pfam" id="PF00593"/>
    </source>
</evidence>
<keyword evidence="7 9" id="KW-0472">Membrane</keyword>
<dbReference type="SUPFAM" id="SSF56935">
    <property type="entry name" value="Porins"/>
    <property type="match status" value="1"/>
</dbReference>
<keyword evidence="5 9" id="KW-0812">Transmembrane</keyword>
<evidence type="ECO:0000256" key="5">
    <source>
        <dbReference type="ARBA" id="ARBA00022692"/>
    </source>
</evidence>
<reference evidence="13 14" key="1">
    <citation type="submission" date="2018-12" db="EMBL/GenBank/DDBJ databases">
        <authorList>
            <consortium name="Pathogen Informatics"/>
        </authorList>
    </citation>
    <scope>NUCLEOTIDE SEQUENCE [LARGE SCALE GENOMIC DNA]</scope>
    <source>
        <strain evidence="13 14">NCTC10296</strain>
    </source>
</reference>
<evidence type="ECO:0000256" key="11">
    <source>
        <dbReference type="SAM" id="MobiDB-lite"/>
    </source>
</evidence>
<evidence type="ECO:0000256" key="4">
    <source>
        <dbReference type="ARBA" id="ARBA00022452"/>
    </source>
</evidence>
<name>A0A448D550_9NEIS</name>
<dbReference type="Pfam" id="PF00593">
    <property type="entry name" value="TonB_dep_Rec_b-barrel"/>
    <property type="match status" value="1"/>
</dbReference>
<dbReference type="InterPro" id="IPR010917">
    <property type="entry name" value="TonB_rcpt_CS"/>
</dbReference>
<dbReference type="InterPro" id="IPR036942">
    <property type="entry name" value="Beta-barrel_TonB_sf"/>
</dbReference>
<evidence type="ECO:0000256" key="8">
    <source>
        <dbReference type="ARBA" id="ARBA00023237"/>
    </source>
</evidence>
<dbReference type="GO" id="GO:0009279">
    <property type="term" value="C:cell outer membrane"/>
    <property type="evidence" value="ECO:0007669"/>
    <property type="project" value="UniProtKB-SubCell"/>
</dbReference>
<dbReference type="RefSeq" id="WP_232001309.1">
    <property type="nucleotide sequence ID" value="NZ_CAUJPY010000014.1"/>
</dbReference>
<keyword evidence="14" id="KW-1185">Reference proteome</keyword>
<evidence type="ECO:0000313" key="14">
    <source>
        <dbReference type="Proteomes" id="UP000279284"/>
    </source>
</evidence>
<feature type="short sequence motif" description="TonB C-terminal box" evidence="10">
    <location>
        <begin position="264"/>
        <end position="281"/>
    </location>
</feature>
<dbReference type="PROSITE" id="PS52016">
    <property type="entry name" value="TONB_DEPENDENT_REC_3"/>
    <property type="match status" value="1"/>
</dbReference>
<accession>A0A448D550</accession>
<feature type="region of interest" description="Disordered" evidence="11">
    <location>
        <begin position="199"/>
        <end position="219"/>
    </location>
</feature>
<dbReference type="KEGG" id="nci:NCTC10296_00101"/>
<evidence type="ECO:0000256" key="1">
    <source>
        <dbReference type="ARBA" id="ARBA00004571"/>
    </source>
</evidence>
<dbReference type="PANTHER" id="PTHR30069:SF41">
    <property type="entry name" value="HEME_HEMOPEXIN UTILIZATION PROTEIN C"/>
    <property type="match status" value="1"/>
</dbReference>
<dbReference type="InterPro" id="IPR039426">
    <property type="entry name" value="TonB-dep_rcpt-like"/>
</dbReference>
<dbReference type="GO" id="GO:0015344">
    <property type="term" value="F:siderophore uptake transmembrane transporter activity"/>
    <property type="evidence" value="ECO:0007669"/>
    <property type="project" value="TreeGrafter"/>
</dbReference>
<dbReference type="EMBL" id="LR134313">
    <property type="protein sequence ID" value="VEE98966.1"/>
    <property type="molecule type" value="Genomic_DNA"/>
</dbReference>
<dbReference type="AlphaFoldDB" id="A0A448D550"/>
<keyword evidence="6" id="KW-0798">TonB box</keyword>
<dbReference type="InterPro" id="IPR000531">
    <property type="entry name" value="Beta-barrel_TonB"/>
</dbReference>
<proteinExistence type="inferred from homology"/>
<organism evidence="13 14">
    <name type="scientific">Neisseria canis</name>
    <dbReference type="NCBI Taxonomy" id="493"/>
    <lineage>
        <taxon>Bacteria</taxon>
        <taxon>Pseudomonadati</taxon>
        <taxon>Pseudomonadota</taxon>
        <taxon>Betaproteobacteria</taxon>
        <taxon>Neisseriales</taxon>
        <taxon>Neisseriaceae</taxon>
        <taxon>Neisseria</taxon>
    </lineage>
</organism>
<evidence type="ECO:0000256" key="3">
    <source>
        <dbReference type="ARBA" id="ARBA00022448"/>
    </source>
</evidence>
<dbReference type="GO" id="GO:0044718">
    <property type="term" value="P:siderophore transmembrane transport"/>
    <property type="evidence" value="ECO:0007669"/>
    <property type="project" value="TreeGrafter"/>
</dbReference>
<evidence type="ECO:0000256" key="7">
    <source>
        <dbReference type="ARBA" id="ARBA00023136"/>
    </source>
</evidence>
<keyword evidence="8 9" id="KW-0998">Cell outer membrane</keyword>
<protein>
    <submittedName>
        <fullName evidence="13">TonB dependent receptor</fullName>
    </submittedName>
</protein>
<feature type="compositionally biased region" description="Low complexity" evidence="11">
    <location>
        <begin position="205"/>
        <end position="219"/>
    </location>
</feature>
<dbReference type="Gene3D" id="2.40.170.20">
    <property type="entry name" value="TonB-dependent receptor, beta-barrel domain"/>
    <property type="match status" value="1"/>
</dbReference>
<sequence length="281" mass="31236">MHPVTFTTGLRHDYYKMRTSRGKEVSGSNLNPSIGVIYDVTDNLSLNTSLAYATHSPHMYEATLAGGRNISYEGDLKAERSRNLELGIKYNWNSALSLTGSVFHQSIKDVQAYTSDAENITWYNGGKLKNKGYELGAAYKWGGLTARAGVAYSKPKPDSQTADTITTAIPMGRTWTTRLAYQFDNPNLEIGWRGRYMQNAGNTQSSRGSNGSVSSSPVRRSGYGVNDIYANWKPTGKDDLNVNFSINNVLDKNYKNHSQRAGTNSLTEPGRDFHLNVNYRF</sequence>